<feature type="domain" description="Tail specific protease" evidence="2">
    <location>
        <begin position="392"/>
        <end position="491"/>
    </location>
</feature>
<dbReference type="Proteomes" id="UP000054097">
    <property type="component" value="Unassembled WGS sequence"/>
</dbReference>
<organism evidence="3 4">
    <name type="scientific">Serendipita vermifera MAFF 305830</name>
    <dbReference type="NCBI Taxonomy" id="933852"/>
    <lineage>
        <taxon>Eukaryota</taxon>
        <taxon>Fungi</taxon>
        <taxon>Dikarya</taxon>
        <taxon>Basidiomycota</taxon>
        <taxon>Agaricomycotina</taxon>
        <taxon>Agaricomycetes</taxon>
        <taxon>Sebacinales</taxon>
        <taxon>Serendipitaceae</taxon>
        <taxon>Serendipita</taxon>
    </lineage>
</organism>
<proteinExistence type="predicted"/>
<dbReference type="InterPro" id="IPR029045">
    <property type="entry name" value="ClpP/crotonase-like_dom_sf"/>
</dbReference>
<evidence type="ECO:0000313" key="3">
    <source>
        <dbReference type="EMBL" id="KIM23356.1"/>
    </source>
</evidence>
<dbReference type="GO" id="GO:0008236">
    <property type="term" value="F:serine-type peptidase activity"/>
    <property type="evidence" value="ECO:0007669"/>
    <property type="project" value="InterPro"/>
</dbReference>
<feature type="signal peptide" evidence="1">
    <location>
        <begin position="1"/>
        <end position="22"/>
    </location>
</feature>
<dbReference type="PANTHER" id="PTHR37049:SF4">
    <property type="entry name" value="RHODANESE DOMAIN-CONTAINING PROTEIN"/>
    <property type="match status" value="1"/>
</dbReference>
<evidence type="ECO:0000256" key="1">
    <source>
        <dbReference type="SAM" id="SignalP"/>
    </source>
</evidence>
<evidence type="ECO:0000259" key="2">
    <source>
        <dbReference type="Pfam" id="PF03572"/>
    </source>
</evidence>
<keyword evidence="1" id="KW-0732">Signal</keyword>
<dbReference type="SUPFAM" id="SSF52096">
    <property type="entry name" value="ClpP/crotonase"/>
    <property type="match status" value="1"/>
</dbReference>
<dbReference type="Pfam" id="PF03572">
    <property type="entry name" value="Peptidase_S41"/>
    <property type="match status" value="1"/>
</dbReference>
<protein>
    <recommendedName>
        <fullName evidence="2">Tail specific protease domain-containing protein</fullName>
    </recommendedName>
</protein>
<dbReference type="AlphaFoldDB" id="A0A0C3AVP6"/>
<keyword evidence="4" id="KW-1185">Reference proteome</keyword>
<feature type="chain" id="PRO_5002172414" description="Tail specific protease domain-containing protein" evidence="1">
    <location>
        <begin position="23"/>
        <end position="688"/>
    </location>
</feature>
<reference evidence="4" key="2">
    <citation type="submission" date="2015-01" db="EMBL/GenBank/DDBJ databases">
        <title>Evolutionary Origins and Diversification of the Mycorrhizal Mutualists.</title>
        <authorList>
            <consortium name="DOE Joint Genome Institute"/>
            <consortium name="Mycorrhizal Genomics Consortium"/>
            <person name="Kohler A."/>
            <person name="Kuo A."/>
            <person name="Nagy L.G."/>
            <person name="Floudas D."/>
            <person name="Copeland A."/>
            <person name="Barry K.W."/>
            <person name="Cichocki N."/>
            <person name="Veneault-Fourrey C."/>
            <person name="LaButti K."/>
            <person name="Lindquist E.A."/>
            <person name="Lipzen A."/>
            <person name="Lundell T."/>
            <person name="Morin E."/>
            <person name="Murat C."/>
            <person name="Riley R."/>
            <person name="Ohm R."/>
            <person name="Sun H."/>
            <person name="Tunlid A."/>
            <person name="Henrissat B."/>
            <person name="Grigoriev I.V."/>
            <person name="Hibbett D.S."/>
            <person name="Martin F."/>
        </authorList>
    </citation>
    <scope>NUCLEOTIDE SEQUENCE [LARGE SCALE GENOMIC DNA]</scope>
    <source>
        <strain evidence="4">MAFF 305830</strain>
    </source>
</reference>
<sequence length="688" mass="75086">MAGFSLFRTVVAALALAGFSLADLGGELQTRQSADPCAAIAGQNYTVPSKLLACLNSFTFDTTLRDNIVDVVSKSLNFHTSTNYQRNAPFPFVDVHVDVQGELARIKGSTYQSDYELHKDVSSQLKRLFDGHCTYINYCYDSLFVSYLPFPLVNLNHGPGNLLQSAFIAPEAFDVVSKEFAPYIDQWQQLAGFNFTKYSGAKVLLIDDTLPLIQIEKNAQVIGGYQGHSTRQNSFFSSYIRAANEWSYRMGDFAARSLPPTKDYVKMTVVLANSTKIETIKVPFISRTTVSAFTSGADLWDKNCKAKSTTNGVDYFAAPAPSNVARDGDTAIELVDPSPPKFAEPIAPQDRKHPISSFIDVTALTDITLPPGLSPPEPISGNGTARFYLQGKVGVLALGSFSTGAGYEAWFNILNDGLNTLKTQGATHLIVDVTNNGGGYICVANYLHRFLAGPKSTTVPQAGFDTEARYNTLASNITQVIASGGVPEREVLLYDPVNWSYANSSGKFPENLNWLEPPVKKVINGQQDAFSQRLGDECQPFPVSVPDAPFFPPENIGIVNNGRCASSCSIFTITMAKLEGVKTAVVGGITLIPQQYSGTVGGQSTSFTVIDSEIKSTKLKSNALAPPDFIGNAYQGITWRLGFGFDDKTKPEEWQNHMAKDSVPLTLATVNRPEAIWKELTHRWWPNL</sequence>
<dbReference type="STRING" id="933852.A0A0C3AVP6"/>
<accession>A0A0C3AVP6</accession>
<dbReference type="InterPro" id="IPR052766">
    <property type="entry name" value="S41A_metabolite_peptidase"/>
</dbReference>
<name>A0A0C3AVP6_SERVB</name>
<dbReference type="PANTHER" id="PTHR37049">
    <property type="entry name" value="PEPTIDASE S41 FAMILY PROTEIN"/>
    <property type="match status" value="1"/>
</dbReference>
<dbReference type="GO" id="GO:0006508">
    <property type="term" value="P:proteolysis"/>
    <property type="evidence" value="ECO:0007669"/>
    <property type="project" value="InterPro"/>
</dbReference>
<reference evidence="3 4" key="1">
    <citation type="submission" date="2014-04" db="EMBL/GenBank/DDBJ databases">
        <authorList>
            <consortium name="DOE Joint Genome Institute"/>
            <person name="Kuo A."/>
            <person name="Zuccaro A."/>
            <person name="Kohler A."/>
            <person name="Nagy L.G."/>
            <person name="Floudas D."/>
            <person name="Copeland A."/>
            <person name="Barry K.W."/>
            <person name="Cichocki N."/>
            <person name="Veneault-Fourrey C."/>
            <person name="LaButti K."/>
            <person name="Lindquist E.A."/>
            <person name="Lipzen A."/>
            <person name="Lundell T."/>
            <person name="Morin E."/>
            <person name="Murat C."/>
            <person name="Sun H."/>
            <person name="Tunlid A."/>
            <person name="Henrissat B."/>
            <person name="Grigoriev I.V."/>
            <person name="Hibbett D.S."/>
            <person name="Martin F."/>
            <person name="Nordberg H.P."/>
            <person name="Cantor M.N."/>
            <person name="Hua S.X."/>
        </authorList>
    </citation>
    <scope>NUCLEOTIDE SEQUENCE [LARGE SCALE GENOMIC DNA]</scope>
    <source>
        <strain evidence="3 4">MAFF 305830</strain>
    </source>
</reference>
<dbReference type="OrthoDB" id="27214at2759"/>
<gene>
    <name evidence="3" type="ORF">M408DRAFT_332377</name>
</gene>
<dbReference type="HOGENOM" id="CLU_019851_0_0_1"/>
<dbReference type="EMBL" id="KN824338">
    <property type="protein sequence ID" value="KIM23356.1"/>
    <property type="molecule type" value="Genomic_DNA"/>
</dbReference>
<evidence type="ECO:0000313" key="4">
    <source>
        <dbReference type="Proteomes" id="UP000054097"/>
    </source>
</evidence>
<dbReference type="Gene3D" id="3.90.226.10">
    <property type="entry name" value="2-enoyl-CoA Hydratase, Chain A, domain 1"/>
    <property type="match status" value="1"/>
</dbReference>
<dbReference type="InterPro" id="IPR005151">
    <property type="entry name" value="Tail-specific_protease"/>
</dbReference>